<dbReference type="PANTHER" id="PTHR22878">
    <property type="entry name" value="DYNEIN HEAVY CHAIN 6, AXONEMAL-LIKE-RELATED"/>
    <property type="match status" value="1"/>
</dbReference>
<dbReference type="Proteomes" id="UP000678393">
    <property type="component" value="Unassembled WGS sequence"/>
</dbReference>
<comment type="similarity">
    <text evidence="2">Belongs to the dynein heavy chain family.</text>
</comment>
<comment type="caution">
    <text evidence="16">The sequence shown here is derived from an EMBL/GenBank/DDBJ whole genome shotgun (WGS) entry which is preliminary data.</text>
</comment>
<evidence type="ECO:0000259" key="14">
    <source>
        <dbReference type="Pfam" id="PF12780"/>
    </source>
</evidence>
<keyword evidence="7" id="KW-0243">Dynein</keyword>
<accession>A0A8S4A582</accession>
<dbReference type="PANTHER" id="PTHR22878:SF72">
    <property type="entry name" value="DYNEIN HEAVY CHAIN 3, AXONEMAL"/>
    <property type="match status" value="1"/>
</dbReference>
<dbReference type="FunFam" id="1.20.920.20:FF:000006">
    <property type="entry name" value="Dynein, axonemal, heavy chain 6"/>
    <property type="match status" value="1"/>
</dbReference>
<dbReference type="GO" id="GO:0051959">
    <property type="term" value="F:dynein light intermediate chain binding"/>
    <property type="evidence" value="ECO:0007669"/>
    <property type="project" value="InterPro"/>
</dbReference>
<gene>
    <name evidence="16" type="ORF">CUNI_LOCUS20990</name>
</gene>
<dbReference type="InterPro" id="IPR024743">
    <property type="entry name" value="Dynein_HC_stalk"/>
</dbReference>
<evidence type="ECO:0000256" key="3">
    <source>
        <dbReference type="ARBA" id="ARBA00022490"/>
    </source>
</evidence>
<evidence type="ECO:0008006" key="18">
    <source>
        <dbReference type="Google" id="ProtNLM"/>
    </source>
</evidence>
<sequence length="760" mass="87074">VVEHYLEDYNLISKTQMDLVMFRFAVEHISRICRVLKQPNGHCLLVGIGGSGRQSLTRLAAFMSDFELFQIEITKNYSATEWRGDLCKMMRRVGELGVSTVFLFGDHQIKDVSFLEDVNMILNTGDIPNLYENEEKLEIIEKMQNLCQKENLQLEFTPLSMYNKFIERVRKHLHVVLAFSPIGDAFRTRLRMFPSLINCCTIDWFEAWPEDALELVANKFLDDVEMSADVRTSTVSICKHFHMSIRAMSQRYFDVMRRVNYVTPTSYLELIKTFKNLLGRKRLEILILKNRYSVGLEKLHFSENQISVMQAELLDLQPKLIETSQETEELITIIEQETIEVEDIKRIVEVDEAMANKAAQEAEAIKIDCEEKLAVAMPAMRAAISALDTLKQNDITIVKSMNEPPPGVKLVMESICIMKGIKPDRKVDSNGKQYDDYWQASKKMLSDMKFLDSLKEYDKDNIPPAIIRKIREKYILNKDFNPAVIKNVSSACEGLCKWVKAIDVYDSVVKVVAPKKEKLKEAEKILGEQMGKLAIKQAELKSVTDKLQTLTDHLVQKQTEKQNLEDCIELTKVKIDRANKLISGLGGEKDRWTKNVEQFNATYDNIIGDVLLSSGVVAYLGPFILDYRQECIQEWFHLCQNQGISVSEAYSLSATLGDPVKIRDWQIAGLPADNYSVDNAIIVTCSNRWPLMIDPQGQASKWIKNLEKSNKLEVIRFTTPNFVRSLENCIQFGNPCLLENIGEELDPILEPILMKQIFKQ</sequence>
<dbReference type="InterPro" id="IPR027417">
    <property type="entry name" value="P-loop_NTPase"/>
</dbReference>
<keyword evidence="8" id="KW-0175">Coiled coil</keyword>
<dbReference type="GO" id="GO:0030286">
    <property type="term" value="C:dynein complex"/>
    <property type="evidence" value="ECO:0007669"/>
    <property type="project" value="UniProtKB-KW"/>
</dbReference>
<keyword evidence="10" id="KW-0505">Motor protein</keyword>
<dbReference type="InterPro" id="IPR026983">
    <property type="entry name" value="DHC"/>
</dbReference>
<evidence type="ECO:0000256" key="1">
    <source>
        <dbReference type="ARBA" id="ARBA00004430"/>
    </source>
</evidence>
<evidence type="ECO:0000313" key="17">
    <source>
        <dbReference type="Proteomes" id="UP000678393"/>
    </source>
</evidence>
<dbReference type="GO" id="GO:0007018">
    <property type="term" value="P:microtubule-based movement"/>
    <property type="evidence" value="ECO:0007669"/>
    <property type="project" value="InterPro"/>
</dbReference>
<dbReference type="GO" id="GO:0045505">
    <property type="term" value="F:dynein intermediate chain binding"/>
    <property type="evidence" value="ECO:0007669"/>
    <property type="project" value="InterPro"/>
</dbReference>
<keyword evidence="17" id="KW-1185">Reference proteome</keyword>
<evidence type="ECO:0000256" key="9">
    <source>
        <dbReference type="ARBA" id="ARBA00023069"/>
    </source>
</evidence>
<evidence type="ECO:0000256" key="8">
    <source>
        <dbReference type="ARBA" id="ARBA00023054"/>
    </source>
</evidence>
<evidence type="ECO:0000256" key="12">
    <source>
        <dbReference type="ARBA" id="ARBA00023273"/>
    </source>
</evidence>
<evidence type="ECO:0000256" key="4">
    <source>
        <dbReference type="ARBA" id="ARBA00022701"/>
    </source>
</evidence>
<keyword evidence="11" id="KW-0206">Cytoskeleton</keyword>
<organism evidence="16 17">
    <name type="scientific">Candidula unifasciata</name>
    <dbReference type="NCBI Taxonomy" id="100452"/>
    <lineage>
        <taxon>Eukaryota</taxon>
        <taxon>Metazoa</taxon>
        <taxon>Spiralia</taxon>
        <taxon>Lophotrochozoa</taxon>
        <taxon>Mollusca</taxon>
        <taxon>Gastropoda</taxon>
        <taxon>Heterobranchia</taxon>
        <taxon>Euthyneura</taxon>
        <taxon>Panpulmonata</taxon>
        <taxon>Eupulmonata</taxon>
        <taxon>Stylommatophora</taxon>
        <taxon>Helicina</taxon>
        <taxon>Helicoidea</taxon>
        <taxon>Geomitridae</taxon>
        <taxon>Candidula</taxon>
    </lineage>
</organism>
<dbReference type="Gene3D" id="1.20.920.20">
    <property type="match status" value="1"/>
</dbReference>
<proteinExistence type="inferred from homology"/>
<keyword evidence="5" id="KW-0547">Nucleotide-binding</keyword>
<dbReference type="Pfam" id="PF12780">
    <property type="entry name" value="AAA_8"/>
    <property type="match status" value="1"/>
</dbReference>
<evidence type="ECO:0000256" key="2">
    <source>
        <dbReference type="ARBA" id="ARBA00008887"/>
    </source>
</evidence>
<evidence type="ECO:0000256" key="6">
    <source>
        <dbReference type="ARBA" id="ARBA00022840"/>
    </source>
</evidence>
<name>A0A8S4A582_9EUPU</name>
<feature type="domain" description="Dynein heavy chain coiled coil stalk" evidence="13">
    <location>
        <begin position="291"/>
        <end position="634"/>
    </location>
</feature>
<dbReference type="Gene3D" id="3.40.50.300">
    <property type="entry name" value="P-loop containing nucleotide triphosphate hydrolases"/>
    <property type="match status" value="2"/>
</dbReference>
<dbReference type="GO" id="GO:0005930">
    <property type="term" value="C:axoneme"/>
    <property type="evidence" value="ECO:0007669"/>
    <property type="project" value="UniProtKB-SubCell"/>
</dbReference>
<dbReference type="InterPro" id="IPR024317">
    <property type="entry name" value="Dynein_heavy_chain_D4_dom"/>
</dbReference>
<feature type="non-terminal residue" evidence="16">
    <location>
        <position position="1"/>
    </location>
</feature>
<dbReference type="Pfam" id="PF12777">
    <property type="entry name" value="MT"/>
    <property type="match status" value="1"/>
</dbReference>
<evidence type="ECO:0000313" key="16">
    <source>
        <dbReference type="EMBL" id="CAG5135432.1"/>
    </source>
</evidence>
<dbReference type="AlphaFoldDB" id="A0A8S4A582"/>
<keyword evidence="9" id="KW-0969">Cilium</keyword>
<evidence type="ECO:0000256" key="11">
    <source>
        <dbReference type="ARBA" id="ARBA00023212"/>
    </source>
</evidence>
<dbReference type="EMBL" id="CAJHNH020008290">
    <property type="protein sequence ID" value="CAG5135432.1"/>
    <property type="molecule type" value="Genomic_DNA"/>
</dbReference>
<protein>
    <recommendedName>
        <fullName evidence="18">Dynein axonemal heavy chain 3</fullName>
    </recommendedName>
</protein>
<dbReference type="InterPro" id="IPR035706">
    <property type="entry name" value="AAA_9"/>
</dbReference>
<keyword evidence="3" id="KW-0963">Cytoplasm</keyword>
<evidence type="ECO:0000256" key="7">
    <source>
        <dbReference type="ARBA" id="ARBA00023017"/>
    </source>
</evidence>
<dbReference type="FunFam" id="3.40.50.300:FF:002141">
    <property type="entry name" value="Dynein heavy chain"/>
    <property type="match status" value="1"/>
</dbReference>
<evidence type="ECO:0000259" key="15">
    <source>
        <dbReference type="Pfam" id="PF12781"/>
    </source>
</evidence>
<keyword evidence="6" id="KW-0067">ATP-binding</keyword>
<evidence type="ECO:0000256" key="10">
    <source>
        <dbReference type="ARBA" id="ARBA00023175"/>
    </source>
</evidence>
<dbReference type="OrthoDB" id="10266008at2759"/>
<dbReference type="GO" id="GO:0005524">
    <property type="term" value="F:ATP binding"/>
    <property type="evidence" value="ECO:0007669"/>
    <property type="project" value="UniProtKB-KW"/>
</dbReference>
<comment type="subcellular location">
    <subcellularLocation>
        <location evidence="1">Cytoplasm</location>
        <location evidence="1">Cytoskeleton</location>
        <location evidence="1">Cilium axoneme</location>
    </subcellularLocation>
</comment>
<keyword evidence="12" id="KW-0966">Cell projection</keyword>
<evidence type="ECO:0000259" key="13">
    <source>
        <dbReference type="Pfam" id="PF12777"/>
    </source>
</evidence>
<dbReference type="GO" id="GO:0005874">
    <property type="term" value="C:microtubule"/>
    <property type="evidence" value="ECO:0007669"/>
    <property type="project" value="UniProtKB-KW"/>
</dbReference>
<feature type="domain" description="Dynein heavy chain ATP-binding dynein motor region" evidence="15">
    <location>
        <begin position="663"/>
        <end position="760"/>
    </location>
</feature>
<reference evidence="16" key="1">
    <citation type="submission" date="2021-04" db="EMBL/GenBank/DDBJ databases">
        <authorList>
            <consortium name="Molecular Ecology Group"/>
        </authorList>
    </citation>
    <scope>NUCLEOTIDE SEQUENCE</scope>
</reference>
<dbReference type="SUPFAM" id="SSF52540">
    <property type="entry name" value="P-loop containing nucleoside triphosphate hydrolases"/>
    <property type="match status" value="1"/>
</dbReference>
<feature type="domain" description="Dynein heavy chain AAA module D4" evidence="14">
    <location>
        <begin position="17"/>
        <end position="277"/>
    </location>
</feature>
<dbReference type="Pfam" id="PF12781">
    <property type="entry name" value="AAA_9"/>
    <property type="match status" value="1"/>
</dbReference>
<keyword evidence="4" id="KW-0493">Microtubule</keyword>
<evidence type="ECO:0000256" key="5">
    <source>
        <dbReference type="ARBA" id="ARBA00022741"/>
    </source>
</evidence>
<feature type="non-terminal residue" evidence="16">
    <location>
        <position position="760"/>
    </location>
</feature>